<reference evidence="3" key="1">
    <citation type="submission" date="2022-07" db="EMBL/GenBank/DDBJ databases">
        <title>Alkalimarinus sp. nov., isolated from gut of a Alitta virens.</title>
        <authorList>
            <person name="Yang A.I."/>
            <person name="Shin N.-R."/>
        </authorList>
    </citation>
    <scope>NUCLEOTIDE SEQUENCE</scope>
    <source>
        <strain evidence="3">FA028</strain>
    </source>
</reference>
<dbReference type="InterPro" id="IPR036058">
    <property type="entry name" value="Kazal_dom_sf"/>
</dbReference>
<dbReference type="EMBL" id="CP101527">
    <property type="protein sequence ID" value="UZW73571.1"/>
    <property type="molecule type" value="Genomic_DNA"/>
</dbReference>
<evidence type="ECO:0000256" key="1">
    <source>
        <dbReference type="SAM" id="SignalP"/>
    </source>
</evidence>
<dbReference type="SUPFAM" id="SSF100895">
    <property type="entry name" value="Kazal-type serine protease inhibitors"/>
    <property type="match status" value="1"/>
</dbReference>
<keyword evidence="4" id="KW-1185">Reference proteome</keyword>
<proteinExistence type="predicted"/>
<dbReference type="Proteomes" id="UP001164472">
    <property type="component" value="Chromosome"/>
</dbReference>
<dbReference type="KEGG" id="asem:NNL22_11020"/>
<evidence type="ECO:0000313" key="4">
    <source>
        <dbReference type="Proteomes" id="UP001164472"/>
    </source>
</evidence>
<accession>A0A9E8HNJ2</accession>
<dbReference type="AlphaFoldDB" id="A0A9E8HNJ2"/>
<sequence>MNNLKSLLGVMFVSVLLSGCATTAEKVAVATACEDPRPQVCTMIYMPVCGLDEKGDFNTYASGCNACSRTEVVGYNDGACEDSVTKKEH</sequence>
<dbReference type="InterPro" id="IPR002350">
    <property type="entry name" value="Kazal_dom"/>
</dbReference>
<feature type="signal peptide" evidence="1">
    <location>
        <begin position="1"/>
        <end position="23"/>
    </location>
</feature>
<protein>
    <recommendedName>
        <fullName evidence="2">Kazal-like domain-containing protein</fullName>
    </recommendedName>
</protein>
<dbReference type="Gene3D" id="3.30.60.30">
    <property type="match status" value="1"/>
</dbReference>
<name>A0A9E8HNJ2_9ALTE</name>
<feature type="chain" id="PRO_5039440347" description="Kazal-like domain-containing protein" evidence="1">
    <location>
        <begin position="24"/>
        <end position="89"/>
    </location>
</feature>
<gene>
    <name evidence="3" type="ORF">NNL22_11020</name>
</gene>
<dbReference type="RefSeq" id="WP_251809712.1">
    <property type="nucleotide sequence ID" value="NZ_CP101527.1"/>
</dbReference>
<keyword evidence="1" id="KW-0732">Signal</keyword>
<dbReference type="PROSITE" id="PS51465">
    <property type="entry name" value="KAZAL_2"/>
    <property type="match status" value="1"/>
</dbReference>
<evidence type="ECO:0000259" key="2">
    <source>
        <dbReference type="PROSITE" id="PS51465"/>
    </source>
</evidence>
<evidence type="ECO:0000313" key="3">
    <source>
        <dbReference type="EMBL" id="UZW73571.1"/>
    </source>
</evidence>
<dbReference type="Pfam" id="PF00050">
    <property type="entry name" value="Kazal_1"/>
    <property type="match status" value="1"/>
</dbReference>
<feature type="domain" description="Kazal-like" evidence="2">
    <location>
        <begin position="27"/>
        <end position="82"/>
    </location>
</feature>
<dbReference type="PROSITE" id="PS51257">
    <property type="entry name" value="PROKAR_LIPOPROTEIN"/>
    <property type="match status" value="1"/>
</dbReference>
<organism evidence="3 4">
    <name type="scientific">Alkalimarinus sediminis</name>
    <dbReference type="NCBI Taxonomy" id="1632866"/>
    <lineage>
        <taxon>Bacteria</taxon>
        <taxon>Pseudomonadati</taxon>
        <taxon>Pseudomonadota</taxon>
        <taxon>Gammaproteobacteria</taxon>
        <taxon>Alteromonadales</taxon>
        <taxon>Alteromonadaceae</taxon>
        <taxon>Alkalimarinus</taxon>
    </lineage>
</organism>